<dbReference type="RefSeq" id="WP_161276500.1">
    <property type="nucleotide sequence ID" value="NZ_JADNBV010000025.1"/>
</dbReference>
<proteinExistence type="predicted"/>
<evidence type="ECO:0000313" key="2">
    <source>
        <dbReference type="Proteomes" id="UP000477156"/>
    </source>
</evidence>
<gene>
    <name evidence="1" type="ORF">GT712_15945</name>
</gene>
<dbReference type="Proteomes" id="UP000477156">
    <property type="component" value="Unassembled WGS sequence"/>
</dbReference>
<dbReference type="AlphaFoldDB" id="A0A6L8XXV0"/>
<protein>
    <submittedName>
        <fullName evidence="1">CRISPR-associated protein</fullName>
    </submittedName>
</protein>
<evidence type="ECO:0000313" key="1">
    <source>
        <dbReference type="EMBL" id="MZS90518.1"/>
    </source>
</evidence>
<reference evidence="1 2" key="1">
    <citation type="journal article" date="2019" name="Nat. Med.">
        <title>A library of human gut bacterial isolates paired with longitudinal multiomics data enables mechanistic microbiome research.</title>
        <authorList>
            <person name="Poyet M."/>
            <person name="Groussin M."/>
            <person name="Gibbons S.M."/>
            <person name="Avila-Pacheco J."/>
            <person name="Jiang X."/>
            <person name="Kearney S.M."/>
            <person name="Perrotta A.R."/>
            <person name="Berdy B."/>
            <person name="Zhao S."/>
            <person name="Lieberman T.D."/>
            <person name="Swanson P.K."/>
            <person name="Smith M."/>
            <person name="Roesemann S."/>
            <person name="Alexander J.E."/>
            <person name="Rich S.A."/>
            <person name="Livny J."/>
            <person name="Vlamakis H."/>
            <person name="Clish C."/>
            <person name="Bullock K."/>
            <person name="Deik A."/>
            <person name="Scott J."/>
            <person name="Pierce K.A."/>
            <person name="Xavier R.J."/>
            <person name="Alm E.J."/>
        </authorList>
    </citation>
    <scope>NUCLEOTIDE SEQUENCE [LARGE SCALE GENOMIC DNA]</scope>
    <source>
        <strain evidence="1 2">BIOML-A12</strain>
    </source>
</reference>
<sequence length="584" mass="69161">MLKDCLEVFKRQMQQVKEKGRAEDALILDSYIPADGCYISVNSDGIIACQMDLKFNKKAKQMEGISQRYYGKMCFFDYHSRLVSMDKPVDPKKVIHSNNYLSFWVKQESLGNGKLNQEAIDRYFDVLKNPEKKYAKSKDRQMYDYIAAQIDEINVEKLEWCRDWVKKHIFSLEDMGISLSGKNYLKIFFEDTEERYIQEEQRYLITKIFNKNDYNQEIDGKIWGLPNDNLGMNQKKPYMAHKTRKTELPYMITAEDAVLQRKFFDYLYNQASAGKVNIYIDPEKGEISAFSKEEKMQKDFTGYYLYVQKGKEVQIMHQDVIVDYRYHLRKRFQYINVFDRKTEEELYRDYGTVGQMESLLNEILFSKWLVTNYFTPVDELQISGETARNLIWSRDAIFAWLYKNETQNISGILSKVSVNMIKDSIKNGYISKAVKQFNLKCSLEEYFSGGEPMSTDYESIRKELRRKIQSKETEQITSDEEYYYAVGQLVNYFISLSKAKDKKHSLANPFFNIKNNQALKDKLRQYFIKYNYQLKCSGTWFNNLYAMICNYTKAEKTDQNSMIAGYINNNILYQKKNMEEQVNE</sequence>
<comment type="caution">
    <text evidence="1">The sequence shown here is derived from an EMBL/GenBank/DDBJ whole genome shotgun (WGS) entry which is preliminary data.</text>
</comment>
<name>A0A6L8XXV0_9FIRM</name>
<dbReference type="EMBL" id="WWVF01000040">
    <property type="protein sequence ID" value="MZS90518.1"/>
    <property type="molecule type" value="Genomic_DNA"/>
</dbReference>
<organism evidence="1 2">
    <name type="scientific">Blautia wexlerae</name>
    <dbReference type="NCBI Taxonomy" id="418240"/>
    <lineage>
        <taxon>Bacteria</taxon>
        <taxon>Bacillati</taxon>
        <taxon>Bacillota</taxon>
        <taxon>Clostridia</taxon>
        <taxon>Lachnospirales</taxon>
        <taxon>Lachnospiraceae</taxon>
        <taxon>Blautia</taxon>
    </lineage>
</organism>
<accession>A0A6L8XXV0</accession>